<dbReference type="OrthoDB" id="310895at2759"/>
<dbReference type="FunFam" id="3.40.605.10:FF:000007">
    <property type="entry name" value="NAD/NADP-dependent betaine aldehyde dehydrogenase"/>
    <property type="match status" value="1"/>
</dbReference>
<dbReference type="Pfam" id="PF00171">
    <property type="entry name" value="Aldedh"/>
    <property type="match status" value="1"/>
</dbReference>
<keyword evidence="2 5" id="KW-0560">Oxidoreductase</keyword>
<dbReference type="Gene3D" id="3.40.605.10">
    <property type="entry name" value="Aldehyde Dehydrogenase, Chain A, domain 1"/>
    <property type="match status" value="1"/>
</dbReference>
<dbReference type="AlphaFoldDB" id="A0A127Z662"/>
<feature type="active site" evidence="4">
    <location>
        <position position="329"/>
    </location>
</feature>
<dbReference type="Gene3D" id="3.40.309.10">
    <property type="entry name" value="Aldehyde Dehydrogenase, Chain A, domain 2"/>
    <property type="match status" value="1"/>
</dbReference>
<dbReference type="PANTHER" id="PTHR43860:SF2">
    <property type="entry name" value="BETAINE ALDEHYDE DEHYDROGENASE-RELATED"/>
    <property type="match status" value="1"/>
</dbReference>
<dbReference type="InterPro" id="IPR029510">
    <property type="entry name" value="Ald_DH_CS_GLU"/>
</dbReference>
<feature type="domain" description="Aldehyde dehydrogenase" evidence="7">
    <location>
        <begin position="88"/>
        <end position="560"/>
    </location>
</feature>
<dbReference type="EMBL" id="LK056650">
    <property type="protein sequence ID" value="CDS82008.1"/>
    <property type="molecule type" value="Genomic_DNA"/>
</dbReference>
<evidence type="ECO:0000256" key="4">
    <source>
        <dbReference type="PROSITE-ProRule" id="PRU10007"/>
    </source>
</evidence>
<dbReference type="GO" id="GO:0016620">
    <property type="term" value="F:oxidoreductase activity, acting on the aldehyde or oxo group of donors, NAD or NADP as acceptor"/>
    <property type="evidence" value="ECO:0007669"/>
    <property type="project" value="InterPro"/>
</dbReference>
<gene>
    <name evidence="8" type="ORF">SPSC_00190</name>
</gene>
<name>A0A127Z662_9BASI</name>
<feature type="compositionally biased region" description="Polar residues" evidence="6">
    <location>
        <begin position="64"/>
        <end position="75"/>
    </location>
</feature>
<evidence type="ECO:0000256" key="2">
    <source>
        <dbReference type="ARBA" id="ARBA00023002"/>
    </source>
</evidence>
<dbReference type="PROSITE" id="PS00687">
    <property type="entry name" value="ALDEHYDE_DEHYDR_GLU"/>
    <property type="match status" value="1"/>
</dbReference>
<dbReference type="InterPro" id="IPR016162">
    <property type="entry name" value="Ald_DH_N"/>
</dbReference>
<dbReference type="FunFam" id="3.40.309.10:FF:000012">
    <property type="entry name" value="Betaine aldehyde dehydrogenase"/>
    <property type="match status" value="1"/>
</dbReference>
<evidence type="ECO:0000256" key="3">
    <source>
        <dbReference type="ARBA" id="ARBA00023027"/>
    </source>
</evidence>
<dbReference type="InterPro" id="IPR016163">
    <property type="entry name" value="Ald_DH_C"/>
</dbReference>
<evidence type="ECO:0000256" key="6">
    <source>
        <dbReference type="SAM" id="MobiDB-lite"/>
    </source>
</evidence>
<dbReference type="SUPFAM" id="SSF53720">
    <property type="entry name" value="ALDH-like"/>
    <property type="match status" value="1"/>
</dbReference>
<evidence type="ECO:0000256" key="1">
    <source>
        <dbReference type="ARBA" id="ARBA00009986"/>
    </source>
</evidence>
<feature type="region of interest" description="Disordered" evidence="6">
    <location>
        <begin position="567"/>
        <end position="590"/>
    </location>
</feature>
<reference evidence="8" key="1">
    <citation type="submission" date="2014-06" db="EMBL/GenBank/DDBJ databases">
        <authorList>
            <person name="Ju J."/>
            <person name="Zhang J."/>
        </authorList>
    </citation>
    <scope>NUCLEOTIDE SEQUENCE</scope>
    <source>
        <strain evidence="8">SscI8</strain>
    </source>
</reference>
<sequence length="590" mass="63504">MPLLPIRTSTRSVFRALSSRVIPSTAGTNLNPQLPLRAQATSVAALQRRTLTTKSTRDPAAIASQLSSMASTSRTPAPEPTLYIDGKWTHAKQGHTRPIINPYDGSTITVIDEAGSDDALAAVDSAAKFFRTSSWPHQTCTSRTPLLSKVADLLQRDKQILAEIETKDTGKTLEESKVDVDDVTNVFRFYAEEAKKLDRPKKIVSDVIPDSVESTTSHAPVGVCVLIAPWNYPLLQICWKVAPALATGNAVIIKPSEVTPLSTIHFVKLLIEAGAPTGSVHLLTAGGASVGPTLTEHPDVDLVSFTGGLDTGRRIIASCAGTVKRCTVELGGKNPNVVFADCDLEWAIDTVTTAVFLHSGQVCSSGARLIVEESIADKLVAGVVERAKRIQMGNGMDPASETGPLVSAAHLSKVEAYVKLGFKEGAKLMVGGSRPDPKQHPELAKGFFFCPTVFDHCHRDMRIVQEETFGPILTVERFKDGDEEHAVFLANDTKYGLAGGVQSGNVERARRVAKRLRHGTVWVNTYGSYTPAAEWGGFGMSGNGRELGSKGLDEYIETRHEWVETNPAKPGWFKGQGKPLQPAAGLKAKL</sequence>
<dbReference type="PANTHER" id="PTHR43860">
    <property type="entry name" value="BETAINE ALDEHYDE DEHYDROGENASE"/>
    <property type="match status" value="1"/>
</dbReference>
<keyword evidence="3" id="KW-0520">NAD</keyword>
<organism evidence="8">
    <name type="scientific">Sporisorium scitamineum</name>
    <dbReference type="NCBI Taxonomy" id="49012"/>
    <lineage>
        <taxon>Eukaryota</taxon>
        <taxon>Fungi</taxon>
        <taxon>Dikarya</taxon>
        <taxon>Basidiomycota</taxon>
        <taxon>Ustilaginomycotina</taxon>
        <taxon>Ustilaginomycetes</taxon>
        <taxon>Ustilaginales</taxon>
        <taxon>Ustilaginaceae</taxon>
        <taxon>Sporisorium</taxon>
    </lineage>
</organism>
<dbReference type="InterPro" id="IPR016161">
    <property type="entry name" value="Ald_DH/histidinol_DH"/>
</dbReference>
<proteinExistence type="inferred from homology"/>
<accession>A0A127Z662</accession>
<feature type="region of interest" description="Disordered" evidence="6">
    <location>
        <begin position="54"/>
        <end position="79"/>
    </location>
</feature>
<evidence type="ECO:0000256" key="5">
    <source>
        <dbReference type="RuleBase" id="RU003345"/>
    </source>
</evidence>
<evidence type="ECO:0000313" key="8">
    <source>
        <dbReference type="EMBL" id="CDS82008.1"/>
    </source>
</evidence>
<evidence type="ECO:0000259" key="7">
    <source>
        <dbReference type="Pfam" id="PF00171"/>
    </source>
</evidence>
<dbReference type="InterPro" id="IPR015590">
    <property type="entry name" value="Aldehyde_DH_dom"/>
</dbReference>
<protein>
    <submittedName>
        <fullName evidence="8">Probable aldehyde dehydrogenase (Mitochondrial)</fullName>
    </submittedName>
</protein>
<comment type="similarity">
    <text evidence="1 5">Belongs to the aldehyde dehydrogenase family.</text>
</comment>